<proteinExistence type="predicted"/>
<comment type="caution">
    <text evidence="4">The sequence shown here is derived from an EMBL/GenBank/DDBJ whole genome shotgun (WGS) entry which is preliminary data.</text>
</comment>
<dbReference type="OrthoDB" id="9809275at2"/>
<reference evidence="4 5" key="1">
    <citation type="submission" date="2019-03" db="EMBL/GenBank/DDBJ databases">
        <title>Genomic Encyclopedia of Type Strains, Phase IV (KMG-IV): sequencing the most valuable type-strain genomes for metagenomic binning, comparative biology and taxonomic classification.</title>
        <authorList>
            <person name="Goeker M."/>
        </authorList>
    </citation>
    <scope>NUCLEOTIDE SEQUENCE [LARGE SCALE GENOMIC DNA]</scope>
    <source>
        <strain evidence="4 5">DSM 12121</strain>
    </source>
</reference>
<dbReference type="EMBL" id="SNVV01000027">
    <property type="protein sequence ID" value="TDN46080.1"/>
    <property type="molecule type" value="Genomic_DNA"/>
</dbReference>
<keyword evidence="1" id="KW-0547">Nucleotide-binding</keyword>
<name>A0A4R6DMK5_9RHOO</name>
<gene>
    <name evidence="4" type="ORF">C7389_1279</name>
</gene>
<dbReference type="Gene3D" id="3.90.1200.10">
    <property type="match status" value="1"/>
</dbReference>
<dbReference type="InterPro" id="IPR002575">
    <property type="entry name" value="Aminoglycoside_PTrfase"/>
</dbReference>
<keyword evidence="2" id="KW-0067">ATP-binding</keyword>
<dbReference type="Proteomes" id="UP000295129">
    <property type="component" value="Unassembled WGS sequence"/>
</dbReference>
<evidence type="ECO:0000259" key="3">
    <source>
        <dbReference type="Pfam" id="PF01636"/>
    </source>
</evidence>
<evidence type="ECO:0000256" key="2">
    <source>
        <dbReference type="ARBA" id="ARBA00022840"/>
    </source>
</evidence>
<protein>
    <recommendedName>
        <fullName evidence="3">Aminoglycoside phosphotransferase domain-containing protein</fullName>
    </recommendedName>
</protein>
<dbReference type="AlphaFoldDB" id="A0A4R6DMK5"/>
<accession>A0A4R6DMK5</accession>
<sequence>MQRLEQLHAWLEKTLPGRAFELTPASADASFRRYFRASFADGSPSLVAMDAPPEREDCGPWLRVASLFRDAGVHVPDVLAEDRAQGFLLLSDLGSTTYLSALRGSHADPQAAAHLYADALGSLAAIQAASRPGVLPEYSRELLLRELMLFPEWYIARHKGVALNDKEKAMLHQAFERILAANLSEPKVFVHRDYHSRNLMLIPAGRNPGVIDFQDAVYGPLTYDLASLFKDAYIRWDEAFVLDMLARYWETARSLGLPVREAFDDFHRDFEWMGVQRHIKVLGIFARLYHRDGKDGYLADMPLVMDYLRRACARYRDLGPLLKLLDRLDPEPVTVGYTF</sequence>
<dbReference type="Gene3D" id="3.30.200.20">
    <property type="entry name" value="Phosphorylase Kinase, domain 1"/>
    <property type="match status" value="1"/>
</dbReference>
<dbReference type="Pfam" id="PF01636">
    <property type="entry name" value="APH"/>
    <property type="match status" value="1"/>
</dbReference>
<dbReference type="PANTHER" id="PTHR33540:SF1">
    <property type="entry name" value="N-ACETYLMURAMATE_N-ACETYLGLUCOSAMINE KINASE"/>
    <property type="match status" value="1"/>
</dbReference>
<dbReference type="GO" id="GO:0005524">
    <property type="term" value="F:ATP binding"/>
    <property type="evidence" value="ECO:0007669"/>
    <property type="project" value="UniProtKB-KW"/>
</dbReference>
<evidence type="ECO:0000256" key="1">
    <source>
        <dbReference type="ARBA" id="ARBA00022741"/>
    </source>
</evidence>
<feature type="domain" description="Aminoglycoside phosphotransferase" evidence="3">
    <location>
        <begin position="22"/>
        <end position="250"/>
    </location>
</feature>
<dbReference type="SUPFAM" id="SSF56112">
    <property type="entry name" value="Protein kinase-like (PK-like)"/>
    <property type="match status" value="1"/>
</dbReference>
<dbReference type="PANTHER" id="PTHR33540">
    <property type="entry name" value="TRNA THREONYLCARBAMOYLADENOSINE BIOSYNTHESIS PROTEIN TSAE"/>
    <property type="match status" value="1"/>
</dbReference>
<keyword evidence="5" id="KW-1185">Reference proteome</keyword>
<evidence type="ECO:0000313" key="5">
    <source>
        <dbReference type="Proteomes" id="UP000295129"/>
    </source>
</evidence>
<organism evidence="4 5">
    <name type="scientific">Azoarcus indigens</name>
    <dbReference type="NCBI Taxonomy" id="29545"/>
    <lineage>
        <taxon>Bacteria</taxon>
        <taxon>Pseudomonadati</taxon>
        <taxon>Pseudomonadota</taxon>
        <taxon>Betaproteobacteria</taxon>
        <taxon>Rhodocyclales</taxon>
        <taxon>Zoogloeaceae</taxon>
        <taxon>Azoarcus</taxon>
    </lineage>
</organism>
<dbReference type="InterPro" id="IPR011009">
    <property type="entry name" value="Kinase-like_dom_sf"/>
</dbReference>
<dbReference type="RefSeq" id="WP_133594719.1">
    <property type="nucleotide sequence ID" value="NZ_SNVV01000027.1"/>
</dbReference>
<evidence type="ECO:0000313" key="4">
    <source>
        <dbReference type="EMBL" id="TDN46080.1"/>
    </source>
</evidence>